<evidence type="ECO:0000313" key="1">
    <source>
        <dbReference type="EMBL" id="QUJ71258.1"/>
    </source>
</evidence>
<dbReference type="GeneID" id="43419719"/>
<sequence length="57" mass="6657">MVSKTLHVTFTMMPEMFERLEESKPEDITMDQYIRETLKAEIDDTGTHCDTQTTDES</sequence>
<evidence type="ECO:0000313" key="2">
    <source>
        <dbReference type="Proteomes" id="UP000682967"/>
    </source>
</evidence>
<dbReference type="AlphaFoldDB" id="A0A8T8K8N9"/>
<proteinExistence type="predicted"/>
<reference evidence="1" key="1">
    <citation type="submission" date="2021-04" db="EMBL/GenBank/DDBJ databases">
        <title>Complete Genome sequence and Methylome Analysis of the Haloarchaeon Haloarcula sinaiiensis.</title>
        <authorList>
            <person name="Fomenkov A."/>
            <person name="DasSarma P."/>
            <person name="DasSarma S."/>
            <person name="Roberts R.J."/>
        </authorList>
    </citation>
    <scope>NUCLEOTIDE SEQUENCE</scope>
    <source>
        <strain evidence="1">ATCC 33800</strain>
    </source>
</reference>
<name>A0A8T8K8N9_9EURY</name>
<protein>
    <submittedName>
        <fullName evidence="1">Uncharacterized protein</fullName>
    </submittedName>
</protein>
<dbReference type="Proteomes" id="UP000682967">
    <property type="component" value="Chromosome"/>
</dbReference>
<organism evidence="1 2">
    <name type="scientific">Haloarcula marismortui ATCC 33800</name>
    <dbReference type="NCBI Taxonomy" id="662476"/>
    <lineage>
        <taxon>Archaea</taxon>
        <taxon>Methanobacteriati</taxon>
        <taxon>Methanobacteriota</taxon>
        <taxon>Stenosarchaea group</taxon>
        <taxon>Halobacteria</taxon>
        <taxon>Halobacteriales</taxon>
        <taxon>Haloarculaceae</taxon>
        <taxon>Haloarcula</taxon>
    </lineage>
</organism>
<dbReference type="OrthoDB" id="372559at2157"/>
<dbReference type="KEGG" id="hsin:KDQ40_11085"/>
<gene>
    <name evidence="1" type="ORF">KDQ40_11085</name>
</gene>
<dbReference type="RefSeq" id="WP_157829426.1">
    <property type="nucleotide sequence ID" value="NZ_AOLR01000021.1"/>
</dbReference>
<accession>A0A8T8K8N9</accession>
<dbReference type="EMBL" id="CP073366">
    <property type="protein sequence ID" value="QUJ71258.1"/>
    <property type="molecule type" value="Genomic_DNA"/>
</dbReference>